<keyword evidence="4 12" id="KW-0732">Signal</keyword>
<dbReference type="CDD" id="cd15039">
    <property type="entry name" value="7tmB3_Methuselah-like"/>
    <property type="match status" value="1"/>
</dbReference>
<keyword evidence="9" id="KW-0807">Transducer</keyword>
<dbReference type="OrthoDB" id="8182178at2759"/>
<comment type="subcellular location">
    <subcellularLocation>
        <location evidence="1">Membrane</location>
        <topology evidence="1">Multi-pass membrane protein</topology>
    </subcellularLocation>
</comment>
<feature type="region of interest" description="Disordered" evidence="10">
    <location>
        <begin position="626"/>
        <end position="663"/>
    </location>
</feature>
<organism>
    <name type="scientific">Pediculus humanus subsp. corporis</name>
    <name type="common">Body louse</name>
    <dbReference type="NCBI Taxonomy" id="121224"/>
    <lineage>
        <taxon>Eukaryota</taxon>
        <taxon>Metazoa</taxon>
        <taxon>Ecdysozoa</taxon>
        <taxon>Arthropoda</taxon>
        <taxon>Hexapoda</taxon>
        <taxon>Insecta</taxon>
        <taxon>Pterygota</taxon>
        <taxon>Neoptera</taxon>
        <taxon>Paraneoptera</taxon>
        <taxon>Psocodea</taxon>
        <taxon>Troctomorpha</taxon>
        <taxon>Phthiraptera</taxon>
        <taxon>Anoplura</taxon>
        <taxon>Pediculidae</taxon>
        <taxon>Pediculus</taxon>
    </lineage>
</organism>
<evidence type="ECO:0000256" key="7">
    <source>
        <dbReference type="ARBA" id="ARBA00023136"/>
    </source>
</evidence>
<evidence type="ECO:0000313" key="15">
    <source>
        <dbReference type="EnsemblMetazoa" id="PHUM163700-PA"/>
    </source>
</evidence>
<dbReference type="Gene3D" id="1.20.1070.10">
    <property type="entry name" value="Rhodopsin 7-helix transmembrane proteins"/>
    <property type="match status" value="1"/>
</dbReference>
<keyword evidence="8 14" id="KW-0675">Receptor</keyword>
<feature type="chain" id="PRO_5011412406" evidence="12">
    <location>
        <begin position="26"/>
        <end position="663"/>
    </location>
</feature>
<dbReference type="GO" id="GO:0005886">
    <property type="term" value="C:plasma membrane"/>
    <property type="evidence" value="ECO:0007669"/>
    <property type="project" value="TreeGrafter"/>
</dbReference>
<dbReference type="InterPro" id="IPR023311">
    <property type="entry name" value="Methusela_ecto_dom_2"/>
</dbReference>
<dbReference type="EnsemblMetazoa" id="PHUM163700-RA">
    <property type="protein sequence ID" value="PHUM163700-PA"/>
    <property type="gene ID" value="PHUM163700"/>
</dbReference>
<dbReference type="Gene3D" id="2.170.180.11">
    <property type="entry name" value="Methuselah ectodomain, domain 2"/>
    <property type="match status" value="1"/>
</dbReference>
<dbReference type="PANTHER" id="PTHR47154:SF2">
    <property type="entry name" value="G-PROTEIN COUPLED RECEPTOR MTH-RELATED"/>
    <property type="match status" value="1"/>
</dbReference>
<proteinExistence type="inferred from homology"/>
<dbReference type="HOGENOM" id="CLU_419981_0_0_1"/>
<evidence type="ECO:0000256" key="6">
    <source>
        <dbReference type="ARBA" id="ARBA00023040"/>
    </source>
</evidence>
<evidence type="ECO:0000256" key="11">
    <source>
        <dbReference type="SAM" id="Phobius"/>
    </source>
</evidence>
<evidence type="ECO:0000256" key="1">
    <source>
        <dbReference type="ARBA" id="ARBA00004141"/>
    </source>
</evidence>
<dbReference type="SUPFAM" id="SSF81321">
    <property type="entry name" value="Family A G protein-coupled receptor-like"/>
    <property type="match status" value="1"/>
</dbReference>
<reference evidence="14" key="1">
    <citation type="submission" date="2007-04" db="EMBL/GenBank/DDBJ databases">
        <title>Annotation of Pediculus humanus corporis strain USDA.</title>
        <authorList>
            <person name="Kirkness E."/>
            <person name="Hannick L."/>
            <person name="Hass B."/>
            <person name="Bruggner R."/>
            <person name="Lawson D."/>
            <person name="Bidwell S."/>
            <person name="Joardar V."/>
            <person name="Caler E."/>
            <person name="Walenz B."/>
            <person name="Inman J."/>
            <person name="Schobel S."/>
            <person name="Galinsky K."/>
            <person name="Amedeo P."/>
            <person name="Strausberg R."/>
        </authorList>
    </citation>
    <scope>NUCLEOTIDE SEQUENCE</scope>
    <source>
        <strain>USDA</strain>
    </source>
</reference>
<dbReference type="OMA" id="SAYCVRK"/>
<feature type="transmembrane region" description="Helical" evidence="11">
    <location>
        <begin position="454"/>
        <end position="476"/>
    </location>
</feature>
<dbReference type="GO" id="GO:0007166">
    <property type="term" value="P:cell surface receptor signaling pathway"/>
    <property type="evidence" value="ECO:0007669"/>
    <property type="project" value="InterPro"/>
</dbReference>
<feature type="transmembrane region" description="Helical" evidence="11">
    <location>
        <begin position="381"/>
        <end position="400"/>
    </location>
</feature>
<dbReference type="FunCoup" id="E0VFN2">
    <property type="interactions" value="4"/>
</dbReference>
<dbReference type="STRING" id="121224.E0VFN2"/>
<feature type="transmembrane region" description="Helical" evidence="11">
    <location>
        <begin position="412"/>
        <end position="433"/>
    </location>
</feature>
<protein>
    <submittedName>
        <fullName evidence="14">Class B secretin-like G-protein coupled receptor GPRmth8, putative</fullName>
    </submittedName>
</protein>
<evidence type="ECO:0000256" key="12">
    <source>
        <dbReference type="SAM" id="SignalP"/>
    </source>
</evidence>
<evidence type="ECO:0000256" key="5">
    <source>
        <dbReference type="ARBA" id="ARBA00022989"/>
    </source>
</evidence>
<dbReference type="PROSITE" id="PS50261">
    <property type="entry name" value="G_PROTEIN_RECEP_F2_4"/>
    <property type="match status" value="1"/>
</dbReference>
<name>E0VFN2_PEDHC</name>
<dbReference type="EMBL" id="DS235123">
    <property type="protein sequence ID" value="EEB12188.1"/>
    <property type="molecule type" value="Genomic_DNA"/>
</dbReference>
<dbReference type="InterPro" id="IPR017981">
    <property type="entry name" value="GPCR_2-like_7TM"/>
</dbReference>
<dbReference type="CTD" id="8236580"/>
<sequence length="663" mass="76993">MFRIKVELLLLLVVLIQIKFRLVKSNKFDDDDDYKWECGNSNSRHLVVADVATRTTNDTAKKNYIVEYSDHEDIPNYRKLLTPHTQQYNFFEGNYFFTNERNNKLFINKCCSLNSYFDIENYNCVEFDNDNYTKNLTEFFFNGLNNQDGTKYLFVENEPRCDNNSVVSTYLLTKIEFEGLGIKINETIYKNYCIDKNPNYLNQTIVLICQDSNEICLNKKCFRKCCPLKQSYGPMGRKCQRTNHPFHPEFFRLPSLDSDNSITLSDYGLLLGDACEKQGKYLLERDEGEISYLDVSGNLYVPMYKKCFKKNDFCLEHVEFGNYSEIGSFLCFAKGSSNFENSNLQYLLLSSGLIISCTFLLFTFLFYLFSPKSRNLYGKTIMCYICSLFTAYLCLAIVGLKSTELNKRLCIYMGYAILFSFLAAFFWLNVISFDVWKTFSLERSKSDKSKKTKFLWYSLYAWFFPCLITTACAIVNQMDNFPFSSLKPDIGEENCWFSRQTKAIYLFFIAPISLIITCNIVFYIQTAMKIRKVKLDVAKMGKQKHSKFAANRDQFIINGKLFIVMGITWSLEIISFFAPHPIWYITDTANALHGVFIFAVFVLKKKMFQQLSHRIRYPLRSIKQFSTSGQTNTSSSRSLRESVTNSKSQIISTTTAASSDLKK</sequence>
<dbReference type="AlphaFoldDB" id="E0VFN2"/>
<dbReference type="InParanoid" id="E0VFN2"/>
<dbReference type="EMBL" id="AAZO01001914">
    <property type="status" value="NOT_ANNOTATED_CDS"/>
    <property type="molecule type" value="Genomic_DNA"/>
</dbReference>
<evidence type="ECO:0000259" key="13">
    <source>
        <dbReference type="PROSITE" id="PS50261"/>
    </source>
</evidence>
<dbReference type="SUPFAM" id="SSF63877">
    <property type="entry name" value="Methuselah ectodomain"/>
    <property type="match status" value="1"/>
</dbReference>
<comment type="similarity">
    <text evidence="2">Belongs to the G-protein coupled receptor 2 family. Mth subfamily.</text>
</comment>
<dbReference type="VEuPathDB" id="VectorBase:PHUM163700"/>
<feature type="transmembrane region" description="Helical" evidence="11">
    <location>
        <begin position="555"/>
        <end position="576"/>
    </location>
</feature>
<feature type="domain" description="G-protein coupled receptors family 2 profile 2" evidence="13">
    <location>
        <begin position="345"/>
        <end position="605"/>
    </location>
</feature>
<dbReference type="PANTHER" id="PTHR47154">
    <property type="entry name" value="G-PROTEIN COUPLED RECEPTOR MTH-RELATED"/>
    <property type="match status" value="1"/>
</dbReference>
<keyword evidence="6" id="KW-0297">G-protein coupled receptor</keyword>
<feature type="transmembrane region" description="Helical" evidence="11">
    <location>
        <begin position="582"/>
        <end position="603"/>
    </location>
</feature>
<gene>
    <name evidence="15" type="primary">8236580</name>
    <name evidence="14" type="ORF">Phum_PHUM163700</name>
</gene>
<evidence type="ECO:0000313" key="16">
    <source>
        <dbReference type="Proteomes" id="UP000009046"/>
    </source>
</evidence>
<feature type="compositionally biased region" description="Polar residues" evidence="10">
    <location>
        <begin position="626"/>
        <end position="649"/>
    </location>
</feature>
<dbReference type="GO" id="GO:0008528">
    <property type="term" value="F:G protein-coupled peptide receptor activity"/>
    <property type="evidence" value="ECO:0007669"/>
    <property type="project" value="TreeGrafter"/>
</dbReference>
<dbReference type="InterPro" id="IPR036272">
    <property type="entry name" value="Methuselah_N_sf"/>
</dbReference>
<evidence type="ECO:0000256" key="4">
    <source>
        <dbReference type="ARBA" id="ARBA00022729"/>
    </source>
</evidence>
<reference evidence="15" key="3">
    <citation type="submission" date="2020-05" db="UniProtKB">
        <authorList>
            <consortium name="EnsemblMetazoa"/>
        </authorList>
    </citation>
    <scope>IDENTIFICATION</scope>
    <source>
        <strain evidence="15">USDA</strain>
    </source>
</reference>
<keyword evidence="3 11" id="KW-0812">Transmembrane</keyword>
<dbReference type="Proteomes" id="UP000009046">
    <property type="component" value="Unassembled WGS sequence"/>
</dbReference>
<dbReference type="RefSeq" id="XP_002424926.1">
    <property type="nucleotide sequence ID" value="XM_002424881.1"/>
</dbReference>
<accession>E0VFN2</accession>
<feature type="compositionally biased region" description="Low complexity" evidence="10">
    <location>
        <begin position="650"/>
        <end position="663"/>
    </location>
</feature>
<keyword evidence="5 11" id="KW-1133">Transmembrane helix</keyword>
<evidence type="ECO:0000256" key="9">
    <source>
        <dbReference type="ARBA" id="ARBA00023224"/>
    </source>
</evidence>
<feature type="signal peptide" evidence="12">
    <location>
        <begin position="1"/>
        <end position="25"/>
    </location>
</feature>
<evidence type="ECO:0000256" key="10">
    <source>
        <dbReference type="SAM" id="MobiDB-lite"/>
    </source>
</evidence>
<keyword evidence="7 11" id="KW-0472">Membrane</keyword>
<evidence type="ECO:0000256" key="2">
    <source>
        <dbReference type="ARBA" id="ARBA00008979"/>
    </source>
</evidence>
<dbReference type="InterPro" id="IPR051384">
    <property type="entry name" value="Mth_GPCR"/>
</dbReference>
<reference evidence="14" key="2">
    <citation type="submission" date="2007-04" db="EMBL/GenBank/DDBJ databases">
        <title>The genome of the human body louse.</title>
        <authorList>
            <consortium name="The Human Body Louse Genome Consortium"/>
            <person name="Kirkness E."/>
            <person name="Walenz B."/>
            <person name="Hass B."/>
            <person name="Bruggner R."/>
            <person name="Strausberg R."/>
        </authorList>
    </citation>
    <scope>NUCLEOTIDE SEQUENCE</scope>
    <source>
        <strain>USDA</strain>
    </source>
</reference>
<dbReference type="eggNOG" id="ENOG502RYAQ">
    <property type="taxonomic scope" value="Eukaryota"/>
</dbReference>
<feature type="transmembrane region" description="Helical" evidence="11">
    <location>
        <begin position="503"/>
        <end position="524"/>
    </location>
</feature>
<evidence type="ECO:0000256" key="8">
    <source>
        <dbReference type="ARBA" id="ARBA00023170"/>
    </source>
</evidence>
<feature type="transmembrane region" description="Helical" evidence="11">
    <location>
        <begin position="346"/>
        <end position="369"/>
    </location>
</feature>
<dbReference type="KEGG" id="phu:Phum_PHUM163700"/>
<evidence type="ECO:0000313" key="14">
    <source>
        <dbReference type="EMBL" id="EEB12188.1"/>
    </source>
</evidence>
<evidence type="ECO:0000256" key="3">
    <source>
        <dbReference type="ARBA" id="ARBA00022692"/>
    </source>
</evidence>
<keyword evidence="16" id="KW-1185">Reference proteome</keyword>
<dbReference type="GeneID" id="8236580"/>